<dbReference type="Gene3D" id="1.10.287.470">
    <property type="entry name" value="Helix hairpin bin"/>
    <property type="match status" value="1"/>
</dbReference>
<dbReference type="NCBIfam" id="TIGR01730">
    <property type="entry name" value="RND_mfp"/>
    <property type="match status" value="1"/>
</dbReference>
<dbReference type="AlphaFoldDB" id="A0A3A1YUP2"/>
<comment type="caution">
    <text evidence="6">The sequence shown here is derived from an EMBL/GenBank/DDBJ whole genome shotgun (WGS) entry which is preliminary data.</text>
</comment>
<dbReference type="GO" id="GO:1990281">
    <property type="term" value="C:efflux pump complex"/>
    <property type="evidence" value="ECO:0007669"/>
    <property type="project" value="TreeGrafter"/>
</dbReference>
<feature type="domain" description="Multidrug resistance protein MdtA-like C-terminal permuted SH3" evidence="4">
    <location>
        <begin position="307"/>
        <end position="360"/>
    </location>
</feature>
<feature type="domain" description="CzcB-like barrel-sandwich hybrid" evidence="5">
    <location>
        <begin position="50"/>
        <end position="222"/>
    </location>
</feature>
<accession>A0A3A1YUP2</accession>
<keyword evidence="2" id="KW-0175">Coiled coil</keyword>
<dbReference type="InterPro" id="IPR006143">
    <property type="entry name" value="RND_pump_MFP"/>
</dbReference>
<dbReference type="InterPro" id="IPR058647">
    <property type="entry name" value="BSH_CzcB-like"/>
</dbReference>
<dbReference type="EMBL" id="NQYH01000004">
    <property type="protein sequence ID" value="RIY41275.1"/>
    <property type="molecule type" value="Genomic_DNA"/>
</dbReference>
<dbReference type="GO" id="GO:0015562">
    <property type="term" value="F:efflux transmembrane transporter activity"/>
    <property type="evidence" value="ECO:0007669"/>
    <property type="project" value="TreeGrafter"/>
</dbReference>
<dbReference type="PANTHER" id="PTHR30469">
    <property type="entry name" value="MULTIDRUG RESISTANCE PROTEIN MDTA"/>
    <property type="match status" value="1"/>
</dbReference>
<dbReference type="Pfam" id="PF25954">
    <property type="entry name" value="Beta-barrel_RND_2"/>
    <property type="match status" value="1"/>
</dbReference>
<sequence length="401" mass="43701">MLLPALLVAVVGIIVWQKWRGPEIRAYRVESHPLIQQVVATGRVASDDRADIGSEITAVVKERLVDRGQPVQENEVLITLSADQLKAQEQEAQAALALMRSSRRPQAQARLEQAQSHLAQAKREVQRRRLLAKEKAIPTEDLEQAENALAAAQAGFDQAKLDVSALAQGGVEESILQQRLNAIRASLDKTQIRAPFSGTVLERYVSPGDTVQPGQTLLTLRDQSKIELLVPVDERNLGVLKVGQPAIIIADAYPNEPFRAEITSIAPVIDPQRGTVDIRLSAAPAPDFLKEDMTITATIETARNDAALVVPNDTLFQQNGNRAKVWVYSHGKVNETEVRTGLNSLALSQITEGLTAGDIVLGTSDELNDGQRVRATISPLPKSRTIEAAERTDGETPMKLD</sequence>
<dbReference type="InterPro" id="IPR058792">
    <property type="entry name" value="Beta-barrel_RND_2"/>
</dbReference>
<gene>
    <name evidence="6" type="ORF">CJP73_07020</name>
</gene>
<dbReference type="Proteomes" id="UP000266206">
    <property type="component" value="Unassembled WGS sequence"/>
</dbReference>
<feature type="domain" description="CusB-like beta-barrel" evidence="3">
    <location>
        <begin position="231"/>
        <end position="301"/>
    </location>
</feature>
<proteinExistence type="inferred from homology"/>
<name>A0A3A1YUP2_9BURK</name>
<evidence type="ECO:0000256" key="2">
    <source>
        <dbReference type="SAM" id="Coils"/>
    </source>
</evidence>
<dbReference type="Gene3D" id="2.40.30.170">
    <property type="match status" value="1"/>
</dbReference>
<evidence type="ECO:0000259" key="4">
    <source>
        <dbReference type="Pfam" id="PF25967"/>
    </source>
</evidence>
<protein>
    <submittedName>
        <fullName evidence="6">Uncharacterized protein</fullName>
    </submittedName>
</protein>
<dbReference type="PANTHER" id="PTHR30469:SF15">
    <property type="entry name" value="HLYD FAMILY OF SECRETION PROTEINS"/>
    <property type="match status" value="1"/>
</dbReference>
<reference evidence="6 7" key="1">
    <citation type="submission" date="2017-08" db="EMBL/GenBank/DDBJ databases">
        <title>Pusillimonas indicus sp. nov., a member of the family Alcaligenaceae isolated from surface seawater.</title>
        <authorList>
            <person name="Li J."/>
        </authorList>
    </citation>
    <scope>NUCLEOTIDE SEQUENCE [LARGE SCALE GENOMIC DNA]</scope>
    <source>
        <strain evidence="6 7">L52-1-41</strain>
    </source>
</reference>
<evidence type="ECO:0000313" key="7">
    <source>
        <dbReference type="Proteomes" id="UP000266206"/>
    </source>
</evidence>
<dbReference type="Pfam" id="PF25967">
    <property type="entry name" value="RND-MFP_C"/>
    <property type="match status" value="1"/>
</dbReference>
<dbReference type="SUPFAM" id="SSF111369">
    <property type="entry name" value="HlyD-like secretion proteins"/>
    <property type="match status" value="2"/>
</dbReference>
<evidence type="ECO:0000256" key="1">
    <source>
        <dbReference type="ARBA" id="ARBA00009477"/>
    </source>
</evidence>
<dbReference type="Pfam" id="PF25973">
    <property type="entry name" value="BSH_CzcB"/>
    <property type="match status" value="1"/>
</dbReference>
<comment type="similarity">
    <text evidence="1">Belongs to the membrane fusion protein (MFP) (TC 8.A.1) family.</text>
</comment>
<evidence type="ECO:0000313" key="6">
    <source>
        <dbReference type="EMBL" id="RIY41275.1"/>
    </source>
</evidence>
<dbReference type="InterPro" id="IPR058627">
    <property type="entry name" value="MdtA-like_C"/>
</dbReference>
<evidence type="ECO:0000259" key="5">
    <source>
        <dbReference type="Pfam" id="PF25973"/>
    </source>
</evidence>
<evidence type="ECO:0000259" key="3">
    <source>
        <dbReference type="Pfam" id="PF25954"/>
    </source>
</evidence>
<dbReference type="Gene3D" id="2.40.50.100">
    <property type="match status" value="1"/>
</dbReference>
<organism evidence="6 7">
    <name type="scientific">Neopusillimonas maritima</name>
    <dbReference type="NCBI Taxonomy" id="2026239"/>
    <lineage>
        <taxon>Bacteria</taxon>
        <taxon>Pseudomonadati</taxon>
        <taxon>Pseudomonadota</taxon>
        <taxon>Betaproteobacteria</taxon>
        <taxon>Burkholderiales</taxon>
        <taxon>Alcaligenaceae</taxon>
        <taxon>Neopusillimonas</taxon>
    </lineage>
</organism>
<dbReference type="Gene3D" id="2.40.420.20">
    <property type="match status" value="1"/>
</dbReference>
<feature type="coiled-coil region" evidence="2">
    <location>
        <begin position="82"/>
        <end position="162"/>
    </location>
</feature>